<name>A0A0F8XX37_9ZZZZ</name>
<sequence length="109" mass="12699">MDEKYLKLTEGDLDVLEDASTEQWIRDMCYNLVAEVRDLRERVVKPRFKAIEVLCDALDNIDSHNSKLRDVIQAFKVRIAFIGHPKESADWSKEITFADKVLKETWNGD</sequence>
<reference evidence="1" key="1">
    <citation type="journal article" date="2015" name="Nature">
        <title>Complex archaea that bridge the gap between prokaryotes and eukaryotes.</title>
        <authorList>
            <person name="Spang A."/>
            <person name="Saw J.H."/>
            <person name="Jorgensen S.L."/>
            <person name="Zaremba-Niedzwiedzka K."/>
            <person name="Martijn J."/>
            <person name="Lind A.E."/>
            <person name="van Eijk R."/>
            <person name="Schleper C."/>
            <person name="Guy L."/>
            <person name="Ettema T.J."/>
        </authorList>
    </citation>
    <scope>NUCLEOTIDE SEQUENCE</scope>
</reference>
<organism evidence="1">
    <name type="scientific">marine sediment metagenome</name>
    <dbReference type="NCBI Taxonomy" id="412755"/>
    <lineage>
        <taxon>unclassified sequences</taxon>
        <taxon>metagenomes</taxon>
        <taxon>ecological metagenomes</taxon>
    </lineage>
</organism>
<dbReference type="AlphaFoldDB" id="A0A0F8XX37"/>
<proteinExistence type="predicted"/>
<comment type="caution">
    <text evidence="1">The sequence shown here is derived from an EMBL/GenBank/DDBJ whole genome shotgun (WGS) entry which is preliminary data.</text>
</comment>
<dbReference type="EMBL" id="LAZR01070003">
    <property type="protein sequence ID" value="KKK46544.1"/>
    <property type="molecule type" value="Genomic_DNA"/>
</dbReference>
<gene>
    <name evidence="1" type="ORF">LCGC14_3163770</name>
</gene>
<protein>
    <submittedName>
        <fullName evidence="1">Uncharacterized protein</fullName>
    </submittedName>
</protein>
<accession>A0A0F8XX37</accession>
<evidence type="ECO:0000313" key="1">
    <source>
        <dbReference type="EMBL" id="KKK46544.1"/>
    </source>
</evidence>